<feature type="compositionally biased region" description="Polar residues" evidence="1">
    <location>
        <begin position="239"/>
        <end position="258"/>
    </location>
</feature>
<evidence type="ECO:0000256" key="1">
    <source>
        <dbReference type="SAM" id="MobiDB-lite"/>
    </source>
</evidence>
<keyword evidence="3" id="KW-1185">Reference proteome</keyword>
<dbReference type="EMBL" id="JAEAOA010000663">
    <property type="protein sequence ID" value="KAK3585750.1"/>
    <property type="molecule type" value="Genomic_DNA"/>
</dbReference>
<feature type="region of interest" description="Disordered" evidence="1">
    <location>
        <begin position="821"/>
        <end position="853"/>
    </location>
</feature>
<feature type="compositionally biased region" description="Basic and acidic residues" evidence="1">
    <location>
        <begin position="842"/>
        <end position="853"/>
    </location>
</feature>
<feature type="region of interest" description="Disordered" evidence="1">
    <location>
        <begin position="74"/>
        <end position="108"/>
    </location>
</feature>
<reference evidence="2" key="2">
    <citation type="journal article" date="2021" name="Genome Biol. Evol.">
        <title>Developing a high-quality reference genome for a parasitic bivalve with doubly uniparental inheritance (Bivalvia: Unionida).</title>
        <authorList>
            <person name="Smith C.H."/>
        </authorList>
    </citation>
    <scope>NUCLEOTIDE SEQUENCE</scope>
    <source>
        <strain evidence="2">CHS0354</strain>
        <tissue evidence="2">Mantle</tissue>
    </source>
</reference>
<feature type="compositionally biased region" description="Polar residues" evidence="1">
    <location>
        <begin position="677"/>
        <end position="693"/>
    </location>
</feature>
<feature type="region of interest" description="Disordered" evidence="1">
    <location>
        <begin position="207"/>
        <end position="277"/>
    </location>
</feature>
<accession>A0AAE0VQY2</accession>
<protein>
    <submittedName>
        <fullName evidence="2">Uncharacterized protein</fullName>
    </submittedName>
</protein>
<sequence>MKKLETTDLVKNLETVSFCQISKDTRTSELFETGVIKAENNSYEHFYSTTDAGFNDVHEEDKYFSLVTENEESNRNCTYDHPKMERNKQTRKSSMQEKTRDKQYRNTETKTESTDYYFVILEQPAETYKNKLNITRHISVDNGTMKAYILQGQEKTGKETRDFSVEFEELSQSEQTNATNLDDNVAGCNRIIRKVISTDESNVNVDTAKIDDARTEDSGSKHQNRPGEDDRLQDKNKYPNISESIYNENGLQAINNSKPHYEKSSDETDKVGAGFNNAGDREQMIATNEKTKTVEGNDENNQYLVGNGTEMHAETEDNDMHHETQNNVSSYGKVSNLRIKNEPKNDYRSMTDARLLALPKREFMQMIPKKIYFGTDNDSKTPSDSSSLMKDVTLNTEFIVKTNTESPIKEYAIQMTSSTSDDDNYHAPVDQYNTKTNVAELQLMAQTEEICPDYKGVVNVSANNGFSNYDEGKQLDRCLNEVNINVEKLSKLPPNPITKNGNYIMVDSTASANPGLITILIKSIVTDHTKVSDKVIKGSKTRFEKLNKDDHKAAEGKYSTECKKYTIENSDELNKSETDEGAKESENQVNITYTLYSDTSNKRIQKNSVKIFDGKAKEENDHFDSKIPVRDDLKTQTGKENLSFFTETKAIVTSNPDNREQIKYAAVTVEQSSTERAQDSWSLVQPETTGTNKSMKKENYDDIDDAQNIGDAKDKNATRNENINLCSHHDFKRIDPDDQENERKVEDNTKYVEADTANQTPNTAVVDENTTIHENFVKSIAHNENNHQTGNELATQSHLMQKDVVVEEDRYVYATKMYDPSTFKDNTERADESIQINSTTSDEEKSSSNKTHIDQKTISAIKSQFDQVATKELFIRSEHDIKNVSNMAKQPSQVTHDEDCDQTQNWDTSRQYVCKSRNAENDDNVDVDKYKNMHVQASIHTALEHDETNKDISLSMQNDIQAVKEKPGHVKFFKPRIAKDKVDTGEHTLEDTNSIIPCNLYYELTRRPSSVKQNSERSTNLVGESINLKTLNFSQNVEEKVEGRDGKIFVLEPYLVTHADGQAANDKTYECRFTIHTAIRSVCVNWSEFYSRRKR</sequence>
<feature type="region of interest" description="Disordered" evidence="1">
    <location>
        <begin position="677"/>
        <end position="697"/>
    </location>
</feature>
<evidence type="ECO:0000313" key="3">
    <source>
        <dbReference type="Proteomes" id="UP001195483"/>
    </source>
</evidence>
<comment type="caution">
    <text evidence="2">The sequence shown here is derived from an EMBL/GenBank/DDBJ whole genome shotgun (WGS) entry which is preliminary data.</text>
</comment>
<feature type="compositionally biased region" description="Basic and acidic residues" evidence="1">
    <location>
        <begin position="259"/>
        <end position="270"/>
    </location>
</feature>
<name>A0AAE0VQY2_9BIVA</name>
<gene>
    <name evidence="2" type="ORF">CHS0354_010508</name>
</gene>
<dbReference type="Proteomes" id="UP001195483">
    <property type="component" value="Unassembled WGS sequence"/>
</dbReference>
<reference evidence="2" key="1">
    <citation type="journal article" date="2021" name="Genome Biol. Evol.">
        <title>A High-Quality Reference Genome for a Parasitic Bivalve with Doubly Uniparental Inheritance (Bivalvia: Unionida).</title>
        <authorList>
            <person name="Smith C.H."/>
        </authorList>
    </citation>
    <scope>NUCLEOTIDE SEQUENCE</scope>
    <source>
        <strain evidence="2">CHS0354</strain>
    </source>
</reference>
<reference evidence="2" key="3">
    <citation type="submission" date="2023-05" db="EMBL/GenBank/DDBJ databases">
        <authorList>
            <person name="Smith C.H."/>
        </authorList>
    </citation>
    <scope>NUCLEOTIDE SEQUENCE</scope>
    <source>
        <strain evidence="2">CHS0354</strain>
        <tissue evidence="2">Mantle</tissue>
    </source>
</reference>
<evidence type="ECO:0000313" key="2">
    <source>
        <dbReference type="EMBL" id="KAK3585750.1"/>
    </source>
</evidence>
<organism evidence="2 3">
    <name type="scientific">Potamilus streckersoni</name>
    <dbReference type="NCBI Taxonomy" id="2493646"/>
    <lineage>
        <taxon>Eukaryota</taxon>
        <taxon>Metazoa</taxon>
        <taxon>Spiralia</taxon>
        <taxon>Lophotrochozoa</taxon>
        <taxon>Mollusca</taxon>
        <taxon>Bivalvia</taxon>
        <taxon>Autobranchia</taxon>
        <taxon>Heteroconchia</taxon>
        <taxon>Palaeoheterodonta</taxon>
        <taxon>Unionida</taxon>
        <taxon>Unionoidea</taxon>
        <taxon>Unionidae</taxon>
        <taxon>Ambleminae</taxon>
        <taxon>Lampsilini</taxon>
        <taxon>Potamilus</taxon>
    </lineage>
</organism>
<feature type="compositionally biased region" description="Basic and acidic residues" evidence="1">
    <location>
        <begin position="208"/>
        <end position="237"/>
    </location>
</feature>
<dbReference type="AlphaFoldDB" id="A0AAE0VQY2"/>
<proteinExistence type="predicted"/>